<dbReference type="KEGG" id="vpy:HZI73_00065"/>
<accession>A0A8J8SEQ9</accession>
<evidence type="ECO:0000313" key="2">
    <source>
        <dbReference type="EMBL" id="QUI20800.1"/>
    </source>
</evidence>
<dbReference type="AlphaFoldDB" id="A0A8J8SEQ9"/>
<keyword evidence="1" id="KW-0732">Signal</keyword>
<proteinExistence type="predicted"/>
<dbReference type="RefSeq" id="WP_212696258.1">
    <property type="nucleotide sequence ID" value="NZ_CP058649.1"/>
</dbReference>
<sequence length="130" mass="15079">MRKKLLSLLLICSISLTFTFNSYANYGRHEYFELESKYNTYFFMFYGSSMDASDEDFCVSIICDQPNVTYSLRLKDNTTGQVVANKVFNTQVATWELLGIINPEHDYTLRLDPPEYLPNPITGQMFIVIQ</sequence>
<reference evidence="2" key="1">
    <citation type="submission" date="2020-07" db="EMBL/GenBank/DDBJ databases">
        <title>Vallitalea pronyensis genome.</title>
        <authorList>
            <person name="Postec A."/>
        </authorList>
    </citation>
    <scope>NUCLEOTIDE SEQUENCE</scope>
    <source>
        <strain evidence="2">FatNI3</strain>
    </source>
</reference>
<evidence type="ECO:0000256" key="1">
    <source>
        <dbReference type="SAM" id="SignalP"/>
    </source>
</evidence>
<name>A0A8J8SEQ9_9FIRM</name>
<gene>
    <name evidence="2" type="ORF">HZI73_00065</name>
</gene>
<evidence type="ECO:0008006" key="4">
    <source>
        <dbReference type="Google" id="ProtNLM"/>
    </source>
</evidence>
<evidence type="ECO:0000313" key="3">
    <source>
        <dbReference type="Proteomes" id="UP000683246"/>
    </source>
</evidence>
<feature type="signal peptide" evidence="1">
    <location>
        <begin position="1"/>
        <end position="24"/>
    </location>
</feature>
<keyword evidence="3" id="KW-1185">Reference proteome</keyword>
<protein>
    <recommendedName>
        <fullName evidence="4">Secreted protein</fullName>
    </recommendedName>
</protein>
<dbReference type="EMBL" id="CP058649">
    <property type="protein sequence ID" value="QUI20800.1"/>
    <property type="molecule type" value="Genomic_DNA"/>
</dbReference>
<feature type="chain" id="PRO_5035245533" description="Secreted protein" evidence="1">
    <location>
        <begin position="25"/>
        <end position="130"/>
    </location>
</feature>
<dbReference type="Proteomes" id="UP000683246">
    <property type="component" value="Chromosome"/>
</dbReference>
<organism evidence="2 3">
    <name type="scientific">Vallitalea pronyensis</name>
    <dbReference type="NCBI Taxonomy" id="1348613"/>
    <lineage>
        <taxon>Bacteria</taxon>
        <taxon>Bacillati</taxon>
        <taxon>Bacillota</taxon>
        <taxon>Clostridia</taxon>
        <taxon>Lachnospirales</taxon>
        <taxon>Vallitaleaceae</taxon>
        <taxon>Vallitalea</taxon>
    </lineage>
</organism>